<sequence length="436" mass="49735">MQSAFQQVFGTTCKLDELTFGWTFDPPLESPTLQLDASLSPSFFSNERGCERHLSTAKVGGEEERPSRGRYLRHIQKLHLERNWASLLKSEVSMAGISTSSSECTYASDPALIMSDSESFAIQDWKSIVLDTWIENPRELAKKLSVVDWEEMSDEHYDRFVTALGCGGISFDWFTDVNCYLTLRRRDGRRAKDVAQKLEEEIKDTDLVLVMKRWRSSSNDECEPLDEELCGLPPFSKEKADKNHRVGRNIEMELERKRGNNSVKVVAGIDTFSQVIKVMTKAEIVEEFFCLPVEFVVAQSVFTELLHVLLKKSKQISGSGSAEDCKNPHQFHLKSIIRLYEFLKRYEFAQVECSRGAYLNLLRLTATTQIQPYDARLVTESLVPGVHVFACEDMAHGQIVACVLEDVQRKVILWNILVHDLQTYLRKNRVANFGQG</sequence>
<reference evidence="1" key="1">
    <citation type="submission" date="2021-01" db="EMBL/GenBank/DDBJ databases">
        <title>Adiantum capillus-veneris genome.</title>
        <authorList>
            <person name="Fang Y."/>
            <person name="Liao Q."/>
        </authorList>
    </citation>
    <scope>NUCLEOTIDE SEQUENCE</scope>
    <source>
        <strain evidence="1">H3</strain>
        <tissue evidence="1">Leaf</tissue>
    </source>
</reference>
<dbReference type="AlphaFoldDB" id="A0A9D4U919"/>
<gene>
    <name evidence="1" type="ORF">GOP47_0022074</name>
</gene>
<protein>
    <submittedName>
        <fullName evidence="1">Uncharacterized protein</fullName>
    </submittedName>
</protein>
<dbReference type="EMBL" id="JABFUD020000021">
    <property type="protein sequence ID" value="KAI5063527.1"/>
    <property type="molecule type" value="Genomic_DNA"/>
</dbReference>
<comment type="caution">
    <text evidence="1">The sequence shown here is derived from an EMBL/GenBank/DDBJ whole genome shotgun (WGS) entry which is preliminary data.</text>
</comment>
<evidence type="ECO:0000313" key="2">
    <source>
        <dbReference type="Proteomes" id="UP000886520"/>
    </source>
</evidence>
<dbReference type="Proteomes" id="UP000886520">
    <property type="component" value="Chromosome 21"/>
</dbReference>
<keyword evidence="2" id="KW-1185">Reference proteome</keyword>
<dbReference type="OrthoDB" id="1995505at2759"/>
<evidence type="ECO:0000313" key="1">
    <source>
        <dbReference type="EMBL" id="KAI5063527.1"/>
    </source>
</evidence>
<accession>A0A9D4U919</accession>
<organism evidence="1 2">
    <name type="scientific">Adiantum capillus-veneris</name>
    <name type="common">Maidenhair fern</name>
    <dbReference type="NCBI Taxonomy" id="13818"/>
    <lineage>
        <taxon>Eukaryota</taxon>
        <taxon>Viridiplantae</taxon>
        <taxon>Streptophyta</taxon>
        <taxon>Embryophyta</taxon>
        <taxon>Tracheophyta</taxon>
        <taxon>Polypodiopsida</taxon>
        <taxon>Polypodiidae</taxon>
        <taxon>Polypodiales</taxon>
        <taxon>Pteridineae</taxon>
        <taxon>Pteridaceae</taxon>
        <taxon>Vittarioideae</taxon>
        <taxon>Adiantum</taxon>
    </lineage>
</organism>
<proteinExistence type="predicted"/>
<name>A0A9D4U919_ADICA</name>